<sequence>MLKTSALIAGATACGQLIAFIGSLVLVRIYTPEAMGIYSTIVAISTCLAPLISGRLEMALPIVQNDRSAVKLAALSIFGALLISAIIAGSIAFASLLDSPISTIEPMWWWALPLVSFSLVCFLCGNQLAVRFGSYRSLAIRGVLYPSLMSGAQVLFGLAMFGSSGLVWGLAFGHIVTAATLWAPAIKRTRNRSGRSYSSKRLLRKYKEFPIFLAPSGVVNALSVQLPQLGIALMFGMAIAGQFGMMAKILAVPVALVGQSIGYVYAGEIARLKRDGTSSIVRIFDRLAIRLAAVALLMVCFIVTLGEPVFAWLLGEPWRMAGQLAVMYSASTALQLVTAPLSQTLIIAGHTKSQLAVDLGRTLLILATFIIMSNLDASVEATVLAVGLSSAGGYLILWFLNRRAAANIQGSNGG</sequence>
<comment type="subcellular location">
    <subcellularLocation>
        <location evidence="1">Cell membrane</location>
        <topology evidence="1">Multi-pass membrane protein</topology>
    </subcellularLocation>
</comment>
<evidence type="ECO:0000256" key="2">
    <source>
        <dbReference type="ARBA" id="ARBA00007430"/>
    </source>
</evidence>
<feature type="transmembrane region" description="Helical" evidence="7">
    <location>
        <begin position="7"/>
        <end position="29"/>
    </location>
</feature>
<keyword evidence="5 7" id="KW-1133">Transmembrane helix</keyword>
<feature type="transmembrane region" description="Helical" evidence="7">
    <location>
        <begin position="209"/>
        <end position="239"/>
    </location>
</feature>
<evidence type="ECO:0000256" key="1">
    <source>
        <dbReference type="ARBA" id="ARBA00004651"/>
    </source>
</evidence>
<dbReference type="PANTHER" id="PTHR30250:SF10">
    <property type="entry name" value="LIPOPOLYSACCHARIDE BIOSYNTHESIS PROTEIN WZXC"/>
    <property type="match status" value="1"/>
</dbReference>
<feature type="transmembrane region" description="Helical" evidence="7">
    <location>
        <begin position="72"/>
        <end position="96"/>
    </location>
</feature>
<dbReference type="PANTHER" id="PTHR30250">
    <property type="entry name" value="PST FAMILY PREDICTED COLANIC ACID TRANSPORTER"/>
    <property type="match status" value="1"/>
</dbReference>
<accession>A0ABV6F1R4</accession>
<feature type="transmembrane region" description="Helical" evidence="7">
    <location>
        <begin position="287"/>
        <end position="306"/>
    </location>
</feature>
<feature type="transmembrane region" description="Helical" evidence="7">
    <location>
        <begin position="381"/>
        <end position="400"/>
    </location>
</feature>
<dbReference type="RefSeq" id="WP_378040031.1">
    <property type="nucleotide sequence ID" value="NZ_JBHLWH010000009.1"/>
</dbReference>
<feature type="transmembrane region" description="Helical" evidence="7">
    <location>
        <begin position="35"/>
        <end position="52"/>
    </location>
</feature>
<dbReference type="InterPro" id="IPR050833">
    <property type="entry name" value="Poly_Biosynth_Transport"/>
</dbReference>
<proteinExistence type="inferred from homology"/>
<protein>
    <submittedName>
        <fullName evidence="8">Lipopolysaccharide biosynthesis protein</fullName>
    </submittedName>
</protein>
<reference evidence="8 9" key="1">
    <citation type="submission" date="2024-09" db="EMBL/GenBank/DDBJ databases">
        <authorList>
            <person name="Sun Q."/>
            <person name="Mori K."/>
        </authorList>
    </citation>
    <scope>NUCLEOTIDE SEQUENCE [LARGE SCALE GENOMIC DNA]</scope>
    <source>
        <strain evidence="8 9">CCM 7609</strain>
    </source>
</reference>
<evidence type="ECO:0000313" key="8">
    <source>
        <dbReference type="EMBL" id="MFC0247356.1"/>
    </source>
</evidence>
<evidence type="ECO:0000256" key="4">
    <source>
        <dbReference type="ARBA" id="ARBA00022692"/>
    </source>
</evidence>
<keyword evidence="6 7" id="KW-0472">Membrane</keyword>
<keyword evidence="9" id="KW-1185">Reference proteome</keyword>
<dbReference type="Proteomes" id="UP001589766">
    <property type="component" value="Unassembled WGS sequence"/>
</dbReference>
<evidence type="ECO:0000256" key="6">
    <source>
        <dbReference type="ARBA" id="ARBA00023136"/>
    </source>
</evidence>
<comment type="similarity">
    <text evidence="2">Belongs to the polysaccharide synthase family.</text>
</comment>
<keyword evidence="3" id="KW-1003">Cell membrane</keyword>
<feature type="transmembrane region" description="Helical" evidence="7">
    <location>
        <begin position="108"/>
        <end position="130"/>
    </location>
</feature>
<name>A0ABV6F1R4_9MICC</name>
<gene>
    <name evidence="8" type="ORF">ACFFIO_02460</name>
</gene>
<feature type="transmembrane region" description="Helical" evidence="7">
    <location>
        <begin position="167"/>
        <end position="186"/>
    </location>
</feature>
<evidence type="ECO:0000313" key="9">
    <source>
        <dbReference type="Proteomes" id="UP001589766"/>
    </source>
</evidence>
<feature type="transmembrane region" description="Helical" evidence="7">
    <location>
        <begin position="245"/>
        <end position="266"/>
    </location>
</feature>
<evidence type="ECO:0000256" key="7">
    <source>
        <dbReference type="SAM" id="Phobius"/>
    </source>
</evidence>
<keyword evidence="4 7" id="KW-0812">Transmembrane</keyword>
<evidence type="ECO:0000256" key="3">
    <source>
        <dbReference type="ARBA" id="ARBA00022475"/>
    </source>
</evidence>
<dbReference type="EMBL" id="JBHLWH010000009">
    <property type="protein sequence ID" value="MFC0247356.1"/>
    <property type="molecule type" value="Genomic_DNA"/>
</dbReference>
<feature type="transmembrane region" description="Helical" evidence="7">
    <location>
        <begin position="142"/>
        <end position="161"/>
    </location>
</feature>
<organism evidence="8 9">
    <name type="scientific">Citricoccus parietis</name>
    <dbReference type="NCBI Taxonomy" id="592307"/>
    <lineage>
        <taxon>Bacteria</taxon>
        <taxon>Bacillati</taxon>
        <taxon>Actinomycetota</taxon>
        <taxon>Actinomycetes</taxon>
        <taxon>Micrococcales</taxon>
        <taxon>Micrococcaceae</taxon>
        <taxon>Citricoccus</taxon>
    </lineage>
</organism>
<comment type="caution">
    <text evidence="8">The sequence shown here is derived from an EMBL/GenBank/DDBJ whole genome shotgun (WGS) entry which is preliminary data.</text>
</comment>
<evidence type="ECO:0000256" key="5">
    <source>
        <dbReference type="ARBA" id="ARBA00022989"/>
    </source>
</evidence>